<dbReference type="PROSITE" id="PS51257">
    <property type="entry name" value="PROKAR_LIPOPROTEIN"/>
    <property type="match status" value="1"/>
</dbReference>
<feature type="signal peptide" evidence="1">
    <location>
        <begin position="1"/>
        <end position="22"/>
    </location>
</feature>
<name>A0A9X2L3H1_9BACT</name>
<dbReference type="Gene3D" id="3.30.70.1070">
    <property type="entry name" value="Sporulation related repeat"/>
    <property type="match status" value="1"/>
</dbReference>
<evidence type="ECO:0000256" key="1">
    <source>
        <dbReference type="SAM" id="SignalP"/>
    </source>
</evidence>
<dbReference type="Proteomes" id="UP001139125">
    <property type="component" value="Unassembled WGS sequence"/>
</dbReference>
<dbReference type="EMBL" id="JANDBC010000001">
    <property type="protein sequence ID" value="MCP9291609.1"/>
    <property type="molecule type" value="Genomic_DNA"/>
</dbReference>
<gene>
    <name evidence="3" type="ORF">NM125_08445</name>
</gene>
<evidence type="ECO:0000313" key="4">
    <source>
        <dbReference type="Proteomes" id="UP001139125"/>
    </source>
</evidence>
<dbReference type="SUPFAM" id="SSF110997">
    <property type="entry name" value="Sporulation related repeat"/>
    <property type="match status" value="1"/>
</dbReference>
<dbReference type="InterPro" id="IPR007730">
    <property type="entry name" value="SPOR-like_dom"/>
</dbReference>
<proteinExistence type="predicted"/>
<keyword evidence="4" id="KW-1185">Reference proteome</keyword>
<accession>A0A9X2L3H1</accession>
<sequence>MKKVSIYTLLLAVALVSFQACGPSEEERRAAEQARLDSLRQVQEQRIAEMMQAREDSIAQAQQQQEMVEEQQGPQFAEDGTYVVQVGAFRSEEEANEYKNTLTDRDYPHVYTVKIGKEETGDVWFRLRVGFFAEKAEAEEFGAELGSELNTGYWVSKVQRSGS</sequence>
<dbReference type="AlphaFoldDB" id="A0A9X2L3H1"/>
<keyword evidence="1" id="KW-0732">Signal</keyword>
<organism evidence="3 4">
    <name type="scientific">Gracilimonas sediminicola</name>
    <dbReference type="NCBI Taxonomy" id="2952158"/>
    <lineage>
        <taxon>Bacteria</taxon>
        <taxon>Pseudomonadati</taxon>
        <taxon>Balneolota</taxon>
        <taxon>Balneolia</taxon>
        <taxon>Balneolales</taxon>
        <taxon>Balneolaceae</taxon>
        <taxon>Gracilimonas</taxon>
    </lineage>
</organism>
<reference evidence="3" key="1">
    <citation type="submission" date="2022-06" db="EMBL/GenBank/DDBJ databases">
        <title>Gracilimonas sp. CAU 1638 isolated from sea sediment.</title>
        <authorList>
            <person name="Kim W."/>
        </authorList>
    </citation>
    <scope>NUCLEOTIDE SEQUENCE</scope>
    <source>
        <strain evidence="3">CAU 1638</strain>
    </source>
</reference>
<dbReference type="InterPro" id="IPR036680">
    <property type="entry name" value="SPOR-like_sf"/>
</dbReference>
<dbReference type="PROSITE" id="PS51724">
    <property type="entry name" value="SPOR"/>
    <property type="match status" value="1"/>
</dbReference>
<evidence type="ECO:0000313" key="3">
    <source>
        <dbReference type="EMBL" id="MCP9291609.1"/>
    </source>
</evidence>
<feature type="domain" description="SPOR" evidence="2">
    <location>
        <begin position="76"/>
        <end position="160"/>
    </location>
</feature>
<protein>
    <submittedName>
        <fullName evidence="3">SPOR domain-containing protein</fullName>
    </submittedName>
</protein>
<dbReference type="Pfam" id="PF05036">
    <property type="entry name" value="SPOR"/>
    <property type="match status" value="1"/>
</dbReference>
<evidence type="ECO:0000259" key="2">
    <source>
        <dbReference type="PROSITE" id="PS51724"/>
    </source>
</evidence>
<feature type="chain" id="PRO_5040915853" evidence="1">
    <location>
        <begin position="23"/>
        <end position="163"/>
    </location>
</feature>
<dbReference type="RefSeq" id="WP_255134472.1">
    <property type="nucleotide sequence ID" value="NZ_JANDBC010000001.1"/>
</dbReference>
<comment type="caution">
    <text evidence="3">The sequence shown here is derived from an EMBL/GenBank/DDBJ whole genome shotgun (WGS) entry which is preliminary data.</text>
</comment>
<dbReference type="GO" id="GO:0042834">
    <property type="term" value="F:peptidoglycan binding"/>
    <property type="evidence" value="ECO:0007669"/>
    <property type="project" value="InterPro"/>
</dbReference>